<evidence type="ECO:0000313" key="3">
    <source>
        <dbReference type="Proteomes" id="UP000620559"/>
    </source>
</evidence>
<protein>
    <submittedName>
        <fullName evidence="2">Glycosyltransferase family 4 protein</fullName>
    </submittedName>
</protein>
<comment type="caution">
    <text evidence="2">The sequence shown here is derived from an EMBL/GenBank/DDBJ whole genome shotgun (WGS) entry which is preliminary data.</text>
</comment>
<dbReference type="Gene3D" id="3.40.50.2000">
    <property type="entry name" value="Glycogen Phosphorylase B"/>
    <property type="match status" value="2"/>
</dbReference>
<dbReference type="CDD" id="cd03801">
    <property type="entry name" value="GT4_PimA-like"/>
    <property type="match status" value="1"/>
</dbReference>
<proteinExistence type="predicted"/>
<feature type="domain" description="Glycosyl transferase family 1" evidence="1">
    <location>
        <begin position="237"/>
        <end position="400"/>
    </location>
</feature>
<dbReference type="SUPFAM" id="SSF53756">
    <property type="entry name" value="UDP-Glycosyltransferase/glycogen phosphorylase"/>
    <property type="match status" value="1"/>
</dbReference>
<evidence type="ECO:0000259" key="1">
    <source>
        <dbReference type="Pfam" id="PF00534"/>
    </source>
</evidence>
<dbReference type="Proteomes" id="UP000620559">
    <property type="component" value="Unassembled WGS sequence"/>
</dbReference>
<accession>A0A8J7K2T9</accession>
<dbReference type="InterPro" id="IPR001296">
    <property type="entry name" value="Glyco_trans_1"/>
</dbReference>
<evidence type="ECO:0000313" key="2">
    <source>
        <dbReference type="EMBL" id="MBE9213312.1"/>
    </source>
</evidence>
<name>A0A8J7K2T9_9CYAN</name>
<dbReference type="GO" id="GO:0016757">
    <property type="term" value="F:glycosyltransferase activity"/>
    <property type="evidence" value="ECO:0007669"/>
    <property type="project" value="InterPro"/>
</dbReference>
<dbReference type="Pfam" id="PF00534">
    <property type="entry name" value="Glycos_transf_1"/>
    <property type="match status" value="1"/>
</dbReference>
<dbReference type="PANTHER" id="PTHR45947:SF3">
    <property type="entry name" value="SULFOQUINOVOSYL TRANSFERASE SQD2"/>
    <property type="match status" value="1"/>
</dbReference>
<sequence>MAKIGSHKKPLQVVLVAENVSRRMGGESGKNLYYFHLFQERGIDLQVVCHARVREELRQEFPQDEDFDKFHFIEDNWLQKTIWRIGKLFSYRIEDLIFLQMVHWITQIRARKVVKELIKEQDIDIVFQPSPITPKGLNFMYDMGVPVVLGPLAGGVDFPPAFSYLDSKFTVVSVILGRLFSNILHQFVPGKLKAETLIVANPLTKESLPTGCKGKIYQVIECGVDLDIWQPREQPEINPEKPVHFVYLGRFVDWKGITFLIDAFKQVAEKTNAVLELVGDGELRQELEKQVVELGLENNVKFRGWMKREQASKLLCECDVFVMPSLREAGGNAVLEAMALGLPVIATKWAGPANTLHPDCGIWVEPTSIETFVDGFAQAMIKLANSPQLRRQMGEAGPKRVRTNYFDWDSKVDRIIEIFYETLSQKPESQKPWQTRKLTTETYS</sequence>
<organism evidence="2 3">
    <name type="scientific">Plectonema cf. radiosum LEGE 06105</name>
    <dbReference type="NCBI Taxonomy" id="945769"/>
    <lineage>
        <taxon>Bacteria</taxon>
        <taxon>Bacillati</taxon>
        <taxon>Cyanobacteriota</taxon>
        <taxon>Cyanophyceae</taxon>
        <taxon>Oscillatoriophycideae</taxon>
        <taxon>Oscillatoriales</taxon>
        <taxon>Microcoleaceae</taxon>
        <taxon>Plectonema</taxon>
    </lineage>
</organism>
<dbReference type="EMBL" id="JADEWL010000030">
    <property type="protein sequence ID" value="MBE9213312.1"/>
    <property type="molecule type" value="Genomic_DNA"/>
</dbReference>
<reference evidence="2" key="1">
    <citation type="submission" date="2020-10" db="EMBL/GenBank/DDBJ databases">
        <authorList>
            <person name="Castelo-Branco R."/>
            <person name="Eusebio N."/>
            <person name="Adriana R."/>
            <person name="Vieira A."/>
            <person name="Brugerolle De Fraissinette N."/>
            <person name="Rezende De Castro R."/>
            <person name="Schneider M.P."/>
            <person name="Vasconcelos V."/>
            <person name="Leao P.N."/>
        </authorList>
    </citation>
    <scope>NUCLEOTIDE SEQUENCE</scope>
    <source>
        <strain evidence="2">LEGE 06105</strain>
    </source>
</reference>
<dbReference type="AlphaFoldDB" id="A0A8J7K2T9"/>
<keyword evidence="3" id="KW-1185">Reference proteome</keyword>
<dbReference type="PANTHER" id="PTHR45947">
    <property type="entry name" value="SULFOQUINOVOSYL TRANSFERASE SQD2"/>
    <property type="match status" value="1"/>
</dbReference>
<gene>
    <name evidence="2" type="ORF">IQ247_11630</name>
</gene>
<dbReference type="InterPro" id="IPR050194">
    <property type="entry name" value="Glycosyltransferase_grp1"/>
</dbReference>